<proteinExistence type="predicted"/>
<dbReference type="RefSeq" id="XP_067918318.1">
    <property type="nucleotide sequence ID" value="XM_068069706.1"/>
</dbReference>
<evidence type="ECO:0000313" key="8">
    <source>
        <dbReference type="Proteomes" id="UP000221165"/>
    </source>
</evidence>
<dbReference type="GO" id="GO:0046872">
    <property type="term" value="F:metal ion binding"/>
    <property type="evidence" value="ECO:0007669"/>
    <property type="project" value="UniProtKB-KW"/>
</dbReference>
<dbReference type="Pfam" id="PF08282">
    <property type="entry name" value="Hydrolase_3"/>
    <property type="match status" value="1"/>
</dbReference>
<dbReference type="Proteomes" id="UP000221165">
    <property type="component" value="Unassembled WGS sequence"/>
</dbReference>
<dbReference type="GO" id="GO:0005886">
    <property type="term" value="C:plasma membrane"/>
    <property type="evidence" value="ECO:0007669"/>
    <property type="project" value="TreeGrafter"/>
</dbReference>
<feature type="compositionally biased region" description="Low complexity" evidence="4">
    <location>
        <begin position="471"/>
        <end position="482"/>
    </location>
</feature>
<evidence type="ECO:0000313" key="7">
    <source>
        <dbReference type="EMBL" id="PHJ16591.1"/>
    </source>
</evidence>
<evidence type="ECO:0000256" key="1">
    <source>
        <dbReference type="ARBA" id="ARBA00004127"/>
    </source>
</evidence>
<dbReference type="GO" id="GO:0012505">
    <property type="term" value="C:endomembrane system"/>
    <property type="evidence" value="ECO:0007669"/>
    <property type="project" value="UniProtKB-SubCell"/>
</dbReference>
<sequence length="511" mass="56720">MTGPQFYNLVGGVVCKNCRVAVCDCPRSLGEEKKSEGNKLRVDVIARPEEFDKIADNLEVLARSQPMDKYALVVGLKELRDAVVAVTGDGANDAPALKTADVGFAMGISGKEVAKQAADIVLLDDNFGSLVKAVKWGRNVYDNIQRFLQFQLTVNIVAVFTAFLTAMVIRESPLTAVQMLWVNLIMDSFASLALATEPPTDDLLKRKPHSRKDYLISQIMFRNIIGQAVYQLTVMLVLIFGADRFIPERPWTYLSVDRRERFPAFCEFSDCNRETMPPTGGILRSGRRYLPFTNEEDYFDRWRVDLGASRHYTLVFNTFVFMQIFNMLNARKINDEWNIFSGVLKNKMWISIAVFISAVQVLVVQFGGIAINCHQQGLTGAQWGISLVLGSGSVIVGLFLHLVPYKFLPETGTKEVDLLQEGPSLALASRGRLSSERLSVRLGGGVGMTSEQKHALIDRLSAQHGGDRRVSTTSATTDASSTHPPLQLLNSAFQRDTHPPKPILRQTVTVS</sequence>
<dbReference type="AlphaFoldDB" id="A0A2C6JGG7"/>
<dbReference type="NCBIfam" id="TIGR01494">
    <property type="entry name" value="ATPase_P-type"/>
    <property type="match status" value="1"/>
</dbReference>
<feature type="transmembrane region" description="Helical" evidence="5">
    <location>
        <begin position="383"/>
        <end position="403"/>
    </location>
</feature>
<protein>
    <submittedName>
        <fullName evidence="7">Calcium-translocating p-type pmca-type protein</fullName>
    </submittedName>
</protein>
<keyword evidence="5" id="KW-0812">Transmembrane</keyword>
<feature type="domain" description="Cation-transporting P-type ATPase C-terminal" evidence="6">
    <location>
        <begin position="172"/>
        <end position="399"/>
    </location>
</feature>
<dbReference type="PRINTS" id="PR00120">
    <property type="entry name" value="HATPASE"/>
</dbReference>
<feature type="transmembrane region" description="Helical" evidence="5">
    <location>
        <begin position="219"/>
        <end position="242"/>
    </location>
</feature>
<evidence type="ECO:0000256" key="2">
    <source>
        <dbReference type="ARBA" id="ARBA00022723"/>
    </source>
</evidence>
<dbReference type="Pfam" id="PF00689">
    <property type="entry name" value="Cation_ATPase_C"/>
    <property type="match status" value="1"/>
</dbReference>
<dbReference type="SUPFAM" id="SSF56784">
    <property type="entry name" value="HAD-like"/>
    <property type="match status" value="1"/>
</dbReference>
<feature type="transmembrane region" description="Helical" evidence="5">
    <location>
        <begin position="349"/>
        <end position="371"/>
    </location>
</feature>
<keyword evidence="5" id="KW-0472">Membrane</keyword>
<feature type="region of interest" description="Disordered" evidence="4">
    <location>
        <begin position="462"/>
        <end position="485"/>
    </location>
</feature>
<keyword evidence="3" id="KW-0460">Magnesium</keyword>
<dbReference type="InterPro" id="IPR036412">
    <property type="entry name" value="HAD-like_sf"/>
</dbReference>
<dbReference type="VEuPathDB" id="ToxoDB:CSUI_009593"/>
<evidence type="ECO:0000259" key="6">
    <source>
        <dbReference type="Pfam" id="PF00689"/>
    </source>
</evidence>
<dbReference type="Gene3D" id="1.20.1110.10">
    <property type="entry name" value="Calcium-transporting ATPase, transmembrane domain"/>
    <property type="match status" value="1"/>
</dbReference>
<name>A0A2C6JGG7_9APIC</name>
<dbReference type="GO" id="GO:0005524">
    <property type="term" value="F:ATP binding"/>
    <property type="evidence" value="ECO:0007669"/>
    <property type="project" value="InterPro"/>
</dbReference>
<evidence type="ECO:0000256" key="3">
    <source>
        <dbReference type="ARBA" id="ARBA00022842"/>
    </source>
</evidence>
<gene>
    <name evidence="7" type="ORF">CSUI_009593</name>
</gene>
<comment type="caution">
    <text evidence="7">The sequence shown here is derived from an EMBL/GenBank/DDBJ whole genome shotgun (WGS) entry which is preliminary data.</text>
</comment>
<dbReference type="InterPro" id="IPR006068">
    <property type="entry name" value="ATPase_P-typ_cation-transptr_C"/>
</dbReference>
<dbReference type="PANTHER" id="PTHR24093:SF369">
    <property type="entry name" value="CALCIUM-TRANSPORTING ATPASE"/>
    <property type="match status" value="1"/>
</dbReference>
<dbReference type="InterPro" id="IPR023298">
    <property type="entry name" value="ATPase_P-typ_TM_dom_sf"/>
</dbReference>
<evidence type="ECO:0000256" key="5">
    <source>
        <dbReference type="SAM" id="Phobius"/>
    </source>
</evidence>
<dbReference type="PANTHER" id="PTHR24093">
    <property type="entry name" value="CATION TRANSPORTING ATPASE"/>
    <property type="match status" value="1"/>
</dbReference>
<dbReference type="GO" id="GO:0005388">
    <property type="term" value="F:P-type calcium transporter activity"/>
    <property type="evidence" value="ECO:0007669"/>
    <property type="project" value="TreeGrafter"/>
</dbReference>
<dbReference type="SUPFAM" id="SSF81665">
    <property type="entry name" value="Calcium ATPase, transmembrane domain M"/>
    <property type="match status" value="1"/>
</dbReference>
<dbReference type="GO" id="GO:0016887">
    <property type="term" value="F:ATP hydrolysis activity"/>
    <property type="evidence" value="ECO:0007669"/>
    <property type="project" value="InterPro"/>
</dbReference>
<keyword evidence="8" id="KW-1185">Reference proteome</keyword>
<feature type="transmembrane region" description="Helical" evidence="5">
    <location>
        <begin position="147"/>
        <end position="168"/>
    </location>
</feature>
<dbReference type="EMBL" id="MIGC01005790">
    <property type="protein sequence ID" value="PHJ16591.1"/>
    <property type="molecule type" value="Genomic_DNA"/>
</dbReference>
<dbReference type="InterPro" id="IPR001757">
    <property type="entry name" value="P_typ_ATPase"/>
</dbReference>
<dbReference type="GeneID" id="94432917"/>
<organism evidence="7 8">
    <name type="scientific">Cystoisospora suis</name>
    <dbReference type="NCBI Taxonomy" id="483139"/>
    <lineage>
        <taxon>Eukaryota</taxon>
        <taxon>Sar</taxon>
        <taxon>Alveolata</taxon>
        <taxon>Apicomplexa</taxon>
        <taxon>Conoidasida</taxon>
        <taxon>Coccidia</taxon>
        <taxon>Eucoccidiorida</taxon>
        <taxon>Eimeriorina</taxon>
        <taxon>Sarcocystidae</taxon>
        <taxon>Cystoisospora</taxon>
    </lineage>
</organism>
<dbReference type="OrthoDB" id="3352408at2759"/>
<keyword evidence="2" id="KW-0479">Metal-binding</keyword>
<accession>A0A2C6JGG7</accession>
<evidence type="ECO:0000256" key="4">
    <source>
        <dbReference type="SAM" id="MobiDB-lite"/>
    </source>
</evidence>
<reference evidence="7 8" key="1">
    <citation type="journal article" date="2017" name="Int. J. Parasitol.">
        <title>The genome of the protozoan parasite Cystoisospora suis and a reverse vaccinology approach to identify vaccine candidates.</title>
        <authorList>
            <person name="Palmieri N."/>
            <person name="Shrestha A."/>
            <person name="Ruttkowski B."/>
            <person name="Beck T."/>
            <person name="Vogl C."/>
            <person name="Tomley F."/>
            <person name="Blake D.P."/>
            <person name="Joachim A."/>
        </authorList>
    </citation>
    <scope>NUCLEOTIDE SEQUENCE [LARGE SCALE GENOMIC DNA]</scope>
    <source>
        <strain evidence="7 8">Wien I</strain>
    </source>
</reference>
<feature type="transmembrane region" description="Helical" evidence="5">
    <location>
        <begin position="311"/>
        <end position="328"/>
    </location>
</feature>
<comment type="subcellular location">
    <subcellularLocation>
        <location evidence="1">Endomembrane system</location>
        <topology evidence="1">Multi-pass membrane protein</topology>
    </subcellularLocation>
</comment>
<keyword evidence="5" id="KW-1133">Transmembrane helix</keyword>